<feature type="transmembrane region" description="Helical" evidence="5">
    <location>
        <begin position="173"/>
        <end position="196"/>
    </location>
</feature>
<dbReference type="Pfam" id="PF03699">
    <property type="entry name" value="UPF0182"/>
    <property type="match status" value="1"/>
</dbReference>
<sequence length="975" mass="107388">MSFRTPGAGRAMRLPRRPRLLLPVLIALGAIVLLFYIFTGIYTDYLWYESVNYTTVFSTVVWTQVLLFAVGALLMVGIVGGNMLLAYRIRPRFGIGMFGSASGADRYRMAVDPHRKVIFLIGMGLLALFAGSSTAGQWRTWLPFFNRTPFGVRDPQFDLDVSFFMFTLPFIRMLLNFLFTAVILSIIAAAIVHYLYGGFRLGQPGGVHATRGARAHLSALLGVFVLLKAVAYWVDRYDLAFSERGFVHGPSYTDVNAVLPAKTILAIIALLCAALFFAGVVRPGGMLPGVAFGLLVLSAVLIGGVYPALVEQFQVKPNQQAMEAPYIQRNIEATRKAYGVEDAQVEEYNAVTNAAQAKAQEDDTVPGVRLLDPSLISSSYQRWQGFRDYYQFPVKLDIDRYTINGVETDTVVAVREVKAPETNNWINRHLVYTHGYGMVAAPGNKVSDEGNPDFVEANIPPSNALGTYEPRIYFGENSPEYSVVGGGKIELDYVDDTNRQVSTQYTGKGGVPIGSFFNRLLYAAKYNEPNFILSGAINEKSKILYIRNPRERVQQVAPFLTLDGDPYPAIVGGRILWIIDGYTISNAYPYSQSNSLRDMTRDTSTEAHRVVGQPADRINYIRNSVKATVDAYDGTVTLYAWDDSDPLLRTWQKAFGGDIIKPRSEISPELKAHLRYPTDLFKVQREILSKYHVTEAQAFFSNTNVWNVPDDPNAKGIRQPPYYVTLRMPGSDKPTFSLTSTFTKGEAQLAAFMAVEATTEDANARIRILQLPAGSPIQGPVQVQTNFKAAIANDPTFQRSGSTEPIFGNLLTLPYRGGLLYVQPIYVQVKDAVKQYPVLTRVMVMFGSGQVGHGRTLEEALQQVFGRSDAQGERSESETREETATERTAVADAADKVKKAYEDAQEAFKAGDWAKYGEAQKALSEAIKEMEEAVRRAESAPSPSPSPTTSPEPAESPSPSPSPTASPEGSPPPGA</sequence>
<evidence type="ECO:0000256" key="5">
    <source>
        <dbReference type="HAMAP-Rule" id="MF_01600"/>
    </source>
</evidence>
<feature type="transmembrane region" description="Helical" evidence="5">
    <location>
        <begin position="62"/>
        <end position="87"/>
    </location>
</feature>
<feature type="compositionally biased region" description="Basic and acidic residues" evidence="6">
    <location>
        <begin position="870"/>
        <end position="885"/>
    </location>
</feature>
<organism evidence="7 8">
    <name type="scientific">Thermopolyspora flexuosa</name>
    <dbReference type="NCBI Taxonomy" id="103836"/>
    <lineage>
        <taxon>Bacteria</taxon>
        <taxon>Bacillati</taxon>
        <taxon>Actinomycetota</taxon>
        <taxon>Actinomycetes</taxon>
        <taxon>Streptosporangiales</taxon>
        <taxon>Streptosporangiaceae</taxon>
        <taxon>Thermopolyspora</taxon>
    </lineage>
</organism>
<comment type="caution">
    <text evidence="7">The sequence shown here is derived from an EMBL/GenBank/DDBJ whole genome shotgun (WGS) entry which is preliminary data.</text>
</comment>
<dbReference type="Proteomes" id="UP000319213">
    <property type="component" value="Unassembled WGS sequence"/>
</dbReference>
<keyword evidence="4 5" id="KW-0472">Membrane</keyword>
<feature type="transmembrane region" description="Helical" evidence="5">
    <location>
        <begin position="257"/>
        <end position="278"/>
    </location>
</feature>
<dbReference type="InterPro" id="IPR005372">
    <property type="entry name" value="UPF0182"/>
</dbReference>
<reference evidence="7 8" key="1">
    <citation type="submission" date="2019-06" db="EMBL/GenBank/DDBJ databases">
        <title>Sequencing the genomes of 1000 actinobacteria strains.</title>
        <authorList>
            <person name="Klenk H.-P."/>
        </authorList>
    </citation>
    <scope>NUCLEOTIDE SEQUENCE [LARGE SCALE GENOMIC DNA]</scope>
    <source>
        <strain evidence="7 8">DSM 43186</strain>
    </source>
</reference>
<accession>A0A543IT96</accession>
<feature type="region of interest" description="Disordered" evidence="6">
    <location>
        <begin position="865"/>
        <end position="888"/>
    </location>
</feature>
<protein>
    <recommendedName>
        <fullName evidence="5">UPF0182 protein FHX40_0459</fullName>
    </recommendedName>
</protein>
<feature type="region of interest" description="Disordered" evidence="6">
    <location>
        <begin position="928"/>
        <end position="975"/>
    </location>
</feature>
<keyword evidence="2 5" id="KW-0812">Transmembrane</keyword>
<evidence type="ECO:0000256" key="4">
    <source>
        <dbReference type="ARBA" id="ARBA00023136"/>
    </source>
</evidence>
<evidence type="ECO:0000256" key="3">
    <source>
        <dbReference type="ARBA" id="ARBA00022989"/>
    </source>
</evidence>
<proteinExistence type="inferred from homology"/>
<feature type="transmembrane region" description="Helical" evidence="5">
    <location>
        <begin position="290"/>
        <end position="309"/>
    </location>
</feature>
<dbReference type="EMBL" id="VFPQ01000001">
    <property type="protein sequence ID" value="TQM73806.1"/>
    <property type="molecule type" value="Genomic_DNA"/>
</dbReference>
<keyword evidence="3 5" id="KW-1133">Transmembrane helix</keyword>
<gene>
    <name evidence="7" type="ORF">FHX40_0459</name>
</gene>
<keyword evidence="8" id="KW-1185">Reference proteome</keyword>
<comment type="subcellular location">
    <subcellularLocation>
        <location evidence="5">Cell membrane</location>
        <topology evidence="5">Multi-pass membrane protein</topology>
    </subcellularLocation>
</comment>
<evidence type="ECO:0000256" key="6">
    <source>
        <dbReference type="SAM" id="MobiDB-lite"/>
    </source>
</evidence>
<name>A0A543IT96_9ACTN</name>
<dbReference type="GO" id="GO:0005576">
    <property type="term" value="C:extracellular region"/>
    <property type="evidence" value="ECO:0007669"/>
    <property type="project" value="TreeGrafter"/>
</dbReference>
<feature type="compositionally biased region" description="Pro residues" evidence="6">
    <location>
        <begin position="942"/>
        <end position="975"/>
    </location>
</feature>
<comment type="similarity">
    <text evidence="5">Belongs to the UPF0182 family.</text>
</comment>
<dbReference type="HAMAP" id="MF_01600">
    <property type="entry name" value="UPF0182"/>
    <property type="match status" value="1"/>
</dbReference>
<evidence type="ECO:0000256" key="1">
    <source>
        <dbReference type="ARBA" id="ARBA00022475"/>
    </source>
</evidence>
<feature type="transmembrane region" description="Helical" evidence="5">
    <location>
        <begin position="20"/>
        <end position="42"/>
    </location>
</feature>
<feature type="transmembrane region" description="Helical" evidence="5">
    <location>
        <begin position="117"/>
        <end position="138"/>
    </location>
</feature>
<evidence type="ECO:0000313" key="8">
    <source>
        <dbReference type="Proteomes" id="UP000319213"/>
    </source>
</evidence>
<feature type="transmembrane region" description="Helical" evidence="5">
    <location>
        <begin position="217"/>
        <end position="234"/>
    </location>
</feature>
<evidence type="ECO:0000313" key="7">
    <source>
        <dbReference type="EMBL" id="TQM73806.1"/>
    </source>
</evidence>
<dbReference type="PANTHER" id="PTHR39344:SF1">
    <property type="entry name" value="UPF0182 PROTEIN SLL1060"/>
    <property type="match status" value="1"/>
</dbReference>
<dbReference type="GO" id="GO:0005886">
    <property type="term" value="C:plasma membrane"/>
    <property type="evidence" value="ECO:0007669"/>
    <property type="project" value="UniProtKB-SubCell"/>
</dbReference>
<dbReference type="AlphaFoldDB" id="A0A543IT96"/>
<feature type="compositionally biased region" description="Basic and acidic residues" evidence="6">
    <location>
        <begin position="928"/>
        <end position="938"/>
    </location>
</feature>
<dbReference type="PANTHER" id="PTHR39344">
    <property type="entry name" value="UPF0182 PROTEIN SLL1060"/>
    <property type="match status" value="1"/>
</dbReference>
<keyword evidence="1 5" id="KW-1003">Cell membrane</keyword>
<evidence type="ECO:0000256" key="2">
    <source>
        <dbReference type="ARBA" id="ARBA00022692"/>
    </source>
</evidence>